<organism evidence="6 7">
    <name type="scientific">Paxillus rubicundulus Ve08.2h10</name>
    <dbReference type="NCBI Taxonomy" id="930991"/>
    <lineage>
        <taxon>Eukaryota</taxon>
        <taxon>Fungi</taxon>
        <taxon>Dikarya</taxon>
        <taxon>Basidiomycota</taxon>
        <taxon>Agaricomycotina</taxon>
        <taxon>Agaricomycetes</taxon>
        <taxon>Agaricomycetidae</taxon>
        <taxon>Boletales</taxon>
        <taxon>Paxilineae</taxon>
        <taxon>Paxillaceae</taxon>
        <taxon>Paxillus</taxon>
    </lineage>
</organism>
<evidence type="ECO:0000313" key="7">
    <source>
        <dbReference type="Proteomes" id="UP000054538"/>
    </source>
</evidence>
<dbReference type="GO" id="GO:0006508">
    <property type="term" value="P:proteolysis"/>
    <property type="evidence" value="ECO:0007669"/>
    <property type="project" value="UniProtKB-KW"/>
</dbReference>
<evidence type="ECO:0000259" key="5">
    <source>
        <dbReference type="Pfam" id="PF07687"/>
    </source>
</evidence>
<dbReference type="Proteomes" id="UP000054538">
    <property type="component" value="Unassembled WGS sequence"/>
</dbReference>
<reference evidence="6 7" key="1">
    <citation type="submission" date="2014-04" db="EMBL/GenBank/DDBJ databases">
        <authorList>
            <consortium name="DOE Joint Genome Institute"/>
            <person name="Kuo A."/>
            <person name="Kohler A."/>
            <person name="Jargeat P."/>
            <person name="Nagy L.G."/>
            <person name="Floudas D."/>
            <person name="Copeland A."/>
            <person name="Barry K.W."/>
            <person name="Cichocki N."/>
            <person name="Veneault-Fourrey C."/>
            <person name="LaButti K."/>
            <person name="Lindquist E.A."/>
            <person name="Lipzen A."/>
            <person name="Lundell T."/>
            <person name="Morin E."/>
            <person name="Murat C."/>
            <person name="Sun H."/>
            <person name="Tunlid A."/>
            <person name="Henrissat B."/>
            <person name="Grigoriev I.V."/>
            <person name="Hibbett D.S."/>
            <person name="Martin F."/>
            <person name="Nordberg H.P."/>
            <person name="Cantor M.N."/>
            <person name="Hua S.X."/>
        </authorList>
    </citation>
    <scope>NUCLEOTIDE SEQUENCE [LARGE SCALE GENOMIC DNA]</scope>
    <source>
        <strain evidence="6 7">Ve08.2h10</strain>
    </source>
</reference>
<dbReference type="InterPro" id="IPR051458">
    <property type="entry name" value="Cyt/Met_Dipeptidase"/>
</dbReference>
<dbReference type="PANTHER" id="PTHR43270:SF4">
    <property type="entry name" value="CARNOSINE DIPEPTIDASE 2, ISOFORM A"/>
    <property type="match status" value="1"/>
</dbReference>
<dbReference type="Gene3D" id="3.30.70.360">
    <property type="match status" value="1"/>
</dbReference>
<reference evidence="7" key="2">
    <citation type="submission" date="2015-01" db="EMBL/GenBank/DDBJ databases">
        <title>Evolutionary Origins and Diversification of the Mycorrhizal Mutualists.</title>
        <authorList>
            <consortium name="DOE Joint Genome Institute"/>
            <consortium name="Mycorrhizal Genomics Consortium"/>
            <person name="Kohler A."/>
            <person name="Kuo A."/>
            <person name="Nagy L.G."/>
            <person name="Floudas D."/>
            <person name="Copeland A."/>
            <person name="Barry K.W."/>
            <person name="Cichocki N."/>
            <person name="Veneault-Fourrey C."/>
            <person name="LaButti K."/>
            <person name="Lindquist E.A."/>
            <person name="Lipzen A."/>
            <person name="Lundell T."/>
            <person name="Morin E."/>
            <person name="Murat C."/>
            <person name="Riley R."/>
            <person name="Ohm R."/>
            <person name="Sun H."/>
            <person name="Tunlid A."/>
            <person name="Henrissat B."/>
            <person name="Grigoriev I.V."/>
            <person name="Hibbett D.S."/>
            <person name="Martin F."/>
        </authorList>
    </citation>
    <scope>NUCLEOTIDE SEQUENCE [LARGE SCALE GENOMIC DNA]</scope>
    <source>
        <strain evidence="7">Ve08.2h10</strain>
    </source>
</reference>
<sequence>MAAPDQVERFYAYVDSHEVDFVQRLADAVLYPSISSDQTPQGRQYVLNMGSYIHAQFAQFVSKPEDAQFVDLGFQDDTNPQIRLPPVVLVRIGEDTAKKTVLVYSHYDVQPVGGWKEANVQDPDAFILNTTRPDGQLIGRGSTDDKGPIMGWLNVLEAHKSIAEELGKPLADILPVNIRFMFEGMEESGSLGLDNWINEEVKKPNKGWFNGVACACITDNYWLTTHRPALTYGLRGIAYFSINIEGATNDLHSGSFGRMVHEPMTDLVKLFSVLVGTDGVIFKEVEEMVPAPTPEERAEYAKLDYAVSDLRQDIGNPVELSEDPVELVMGRMRYPSLSIHGIHGAFDTITSAIPHKISGRFSIRLVDKQTPQTVFDIVDKFLRKEFENLKSKNKMSLTLETGGMPWVGDRNHWNFKAAHDATIAVHGANLVPDYTREGGSIPITLTIEQALDGENVLLLPMGRSDDGAHSLREKLDRDNYFKGTKVYGTYLYELAKQVVS</sequence>
<keyword evidence="2" id="KW-0645">Protease</keyword>
<dbReference type="GO" id="GO:0046872">
    <property type="term" value="F:metal ion binding"/>
    <property type="evidence" value="ECO:0007669"/>
    <property type="project" value="UniProtKB-KW"/>
</dbReference>
<dbReference type="EMBL" id="KN825302">
    <property type="protein sequence ID" value="KIK92218.1"/>
    <property type="molecule type" value="Genomic_DNA"/>
</dbReference>
<proteinExistence type="inferred from homology"/>
<evidence type="ECO:0000256" key="4">
    <source>
        <dbReference type="ARBA" id="ARBA00022801"/>
    </source>
</evidence>
<dbReference type="PANTHER" id="PTHR43270">
    <property type="entry name" value="BETA-ALA-HIS DIPEPTIDASE"/>
    <property type="match status" value="1"/>
</dbReference>
<dbReference type="Pfam" id="PF01546">
    <property type="entry name" value="Peptidase_M20"/>
    <property type="match status" value="1"/>
</dbReference>
<keyword evidence="7" id="KW-1185">Reference proteome</keyword>
<dbReference type="OrthoDB" id="7832001at2759"/>
<name>A0A0D0DLL2_9AGAM</name>
<evidence type="ECO:0000256" key="1">
    <source>
        <dbReference type="ARBA" id="ARBA00006247"/>
    </source>
</evidence>
<evidence type="ECO:0000313" key="6">
    <source>
        <dbReference type="EMBL" id="KIK92218.1"/>
    </source>
</evidence>
<dbReference type="InParanoid" id="A0A0D0DLL2"/>
<dbReference type="SUPFAM" id="SSF53187">
    <property type="entry name" value="Zn-dependent exopeptidases"/>
    <property type="match status" value="1"/>
</dbReference>
<keyword evidence="3" id="KW-0479">Metal-binding</keyword>
<keyword evidence="4" id="KW-0378">Hydrolase</keyword>
<dbReference type="AlphaFoldDB" id="A0A0D0DLL2"/>
<dbReference type="STRING" id="930991.A0A0D0DLL2"/>
<dbReference type="HOGENOM" id="CLU_029469_3_0_1"/>
<accession>A0A0D0DLL2</accession>
<feature type="domain" description="Peptidase M20 dimerisation" evidence="5">
    <location>
        <begin position="232"/>
        <end position="388"/>
    </location>
</feature>
<dbReference type="GO" id="GO:0008233">
    <property type="term" value="F:peptidase activity"/>
    <property type="evidence" value="ECO:0007669"/>
    <property type="project" value="UniProtKB-KW"/>
</dbReference>
<protein>
    <recommendedName>
        <fullName evidence="5">Peptidase M20 dimerisation domain-containing protein</fullName>
    </recommendedName>
</protein>
<gene>
    <name evidence="6" type="ORF">PAXRUDRAFT_830166</name>
</gene>
<evidence type="ECO:0000256" key="3">
    <source>
        <dbReference type="ARBA" id="ARBA00022723"/>
    </source>
</evidence>
<dbReference type="InterPro" id="IPR002933">
    <property type="entry name" value="Peptidase_M20"/>
</dbReference>
<dbReference type="Gene3D" id="3.40.630.10">
    <property type="entry name" value="Zn peptidases"/>
    <property type="match status" value="1"/>
</dbReference>
<evidence type="ECO:0000256" key="2">
    <source>
        <dbReference type="ARBA" id="ARBA00022670"/>
    </source>
</evidence>
<comment type="similarity">
    <text evidence="1">Belongs to the peptidase M20A family.</text>
</comment>
<dbReference type="Pfam" id="PF07687">
    <property type="entry name" value="M20_dimer"/>
    <property type="match status" value="1"/>
</dbReference>
<dbReference type="InterPro" id="IPR011650">
    <property type="entry name" value="Peptidase_M20_dimer"/>
</dbReference>